<keyword evidence="3" id="KW-1185">Reference proteome</keyword>
<reference evidence="2 3" key="1">
    <citation type="submission" date="2014-04" db="EMBL/GenBank/DDBJ databases">
        <authorList>
            <consortium name="DOE Joint Genome Institute"/>
            <person name="Kuo A."/>
            <person name="Ruytinx J."/>
            <person name="Rineau F."/>
            <person name="Colpaert J."/>
            <person name="Kohler A."/>
            <person name="Nagy L.G."/>
            <person name="Floudas D."/>
            <person name="Copeland A."/>
            <person name="Barry K.W."/>
            <person name="Cichocki N."/>
            <person name="Veneault-Fourrey C."/>
            <person name="LaButti K."/>
            <person name="Lindquist E.A."/>
            <person name="Lipzen A."/>
            <person name="Lundell T."/>
            <person name="Morin E."/>
            <person name="Murat C."/>
            <person name="Sun H."/>
            <person name="Tunlid A."/>
            <person name="Henrissat B."/>
            <person name="Grigoriev I.V."/>
            <person name="Hibbett D.S."/>
            <person name="Martin F."/>
            <person name="Nordberg H.P."/>
            <person name="Cantor M.N."/>
            <person name="Hua S.X."/>
        </authorList>
    </citation>
    <scope>NUCLEOTIDE SEQUENCE [LARGE SCALE GENOMIC DNA]</scope>
    <source>
        <strain evidence="2 3">UH-Slu-Lm8-n1</strain>
    </source>
</reference>
<dbReference type="HOGENOM" id="CLU_1778689_0_0_1"/>
<name>A0A0D0AAU2_9AGAM</name>
<proteinExistence type="predicted"/>
<dbReference type="InParanoid" id="A0A0D0AAU2"/>
<dbReference type="EMBL" id="KN835147">
    <property type="protein sequence ID" value="KIK47375.1"/>
    <property type="molecule type" value="Genomic_DNA"/>
</dbReference>
<organism evidence="2 3">
    <name type="scientific">Suillus luteus UH-Slu-Lm8-n1</name>
    <dbReference type="NCBI Taxonomy" id="930992"/>
    <lineage>
        <taxon>Eukaryota</taxon>
        <taxon>Fungi</taxon>
        <taxon>Dikarya</taxon>
        <taxon>Basidiomycota</taxon>
        <taxon>Agaricomycotina</taxon>
        <taxon>Agaricomycetes</taxon>
        <taxon>Agaricomycetidae</taxon>
        <taxon>Boletales</taxon>
        <taxon>Suillineae</taxon>
        <taxon>Suillaceae</taxon>
        <taxon>Suillus</taxon>
    </lineage>
</organism>
<sequence length="146" mass="16545">MVEPITCGSGHEPSLGNDSSFVSNNKARRTQNGSKLTYVRRALICREKSIDAFSKSCCLCTAGRSSPFLFTTKMAVLGIPNLDMYKTGYSSLMLRLNQKRTRSVICMQHVARYGYPNNLFFCRFVPLWPWDCERLDDPTIVFPVTT</sequence>
<gene>
    <name evidence="2" type="ORF">CY34DRAFT_246036</name>
</gene>
<feature type="compositionally biased region" description="Polar residues" evidence="1">
    <location>
        <begin position="16"/>
        <end position="26"/>
    </location>
</feature>
<protein>
    <submittedName>
        <fullName evidence="2">Uncharacterized protein</fullName>
    </submittedName>
</protein>
<accession>A0A0D0AAU2</accession>
<feature type="region of interest" description="Disordered" evidence="1">
    <location>
        <begin position="1"/>
        <end position="26"/>
    </location>
</feature>
<evidence type="ECO:0000256" key="1">
    <source>
        <dbReference type="SAM" id="MobiDB-lite"/>
    </source>
</evidence>
<evidence type="ECO:0000313" key="3">
    <source>
        <dbReference type="Proteomes" id="UP000054485"/>
    </source>
</evidence>
<reference evidence="3" key="2">
    <citation type="submission" date="2015-01" db="EMBL/GenBank/DDBJ databases">
        <title>Evolutionary Origins and Diversification of the Mycorrhizal Mutualists.</title>
        <authorList>
            <consortium name="DOE Joint Genome Institute"/>
            <consortium name="Mycorrhizal Genomics Consortium"/>
            <person name="Kohler A."/>
            <person name="Kuo A."/>
            <person name="Nagy L.G."/>
            <person name="Floudas D."/>
            <person name="Copeland A."/>
            <person name="Barry K.W."/>
            <person name="Cichocki N."/>
            <person name="Veneault-Fourrey C."/>
            <person name="LaButti K."/>
            <person name="Lindquist E.A."/>
            <person name="Lipzen A."/>
            <person name="Lundell T."/>
            <person name="Morin E."/>
            <person name="Murat C."/>
            <person name="Riley R."/>
            <person name="Ohm R."/>
            <person name="Sun H."/>
            <person name="Tunlid A."/>
            <person name="Henrissat B."/>
            <person name="Grigoriev I.V."/>
            <person name="Hibbett D.S."/>
            <person name="Martin F."/>
        </authorList>
    </citation>
    <scope>NUCLEOTIDE SEQUENCE [LARGE SCALE GENOMIC DNA]</scope>
    <source>
        <strain evidence="3">UH-Slu-Lm8-n1</strain>
    </source>
</reference>
<evidence type="ECO:0000313" key="2">
    <source>
        <dbReference type="EMBL" id="KIK47375.1"/>
    </source>
</evidence>
<dbReference type="Proteomes" id="UP000054485">
    <property type="component" value="Unassembled WGS sequence"/>
</dbReference>
<dbReference type="AlphaFoldDB" id="A0A0D0AAU2"/>